<proteinExistence type="predicted"/>
<dbReference type="EMBL" id="BLVP01000036">
    <property type="protein sequence ID" value="GFM38279.1"/>
    <property type="molecule type" value="Genomic_DNA"/>
</dbReference>
<dbReference type="Proteomes" id="UP000503820">
    <property type="component" value="Unassembled WGS sequence"/>
</dbReference>
<sequence length="74" mass="8031">MRNCPFCNSSNTKIVGKHATAAYSYHTPHKPKFSVRCSACLARGPIKRTEGEAVTAWNATADTSAMPLFNQESA</sequence>
<keyword evidence="2" id="KW-1185">Reference proteome</keyword>
<reference evidence="1 2" key="1">
    <citation type="submission" date="2020-05" db="EMBL/GenBank/DDBJ databases">
        <title>Draft genome sequence of Desulfovibrio psychrotolerans JS1T.</title>
        <authorList>
            <person name="Ueno A."/>
            <person name="Tamazawa S."/>
            <person name="Tamamura S."/>
            <person name="Murakami T."/>
            <person name="Kiyama T."/>
            <person name="Inomata H."/>
            <person name="Amano Y."/>
            <person name="Miyakawa K."/>
            <person name="Tamaki H."/>
            <person name="Naganuma T."/>
            <person name="Kaneko K."/>
        </authorList>
    </citation>
    <scope>NUCLEOTIDE SEQUENCE [LARGE SCALE GENOMIC DNA]</scope>
    <source>
        <strain evidence="1 2">JS1</strain>
    </source>
</reference>
<organism evidence="1 2">
    <name type="scientific">Desulfovibrio psychrotolerans</name>
    <dbReference type="NCBI Taxonomy" id="415242"/>
    <lineage>
        <taxon>Bacteria</taxon>
        <taxon>Pseudomonadati</taxon>
        <taxon>Thermodesulfobacteriota</taxon>
        <taxon>Desulfovibrionia</taxon>
        <taxon>Desulfovibrionales</taxon>
        <taxon>Desulfovibrionaceae</taxon>
        <taxon>Desulfovibrio</taxon>
    </lineage>
</organism>
<dbReference type="RefSeq" id="WP_174410901.1">
    <property type="nucleotide sequence ID" value="NZ_BLVP01000036.1"/>
</dbReference>
<protein>
    <submittedName>
        <fullName evidence="1">Uncharacterized protein</fullName>
    </submittedName>
</protein>
<evidence type="ECO:0000313" key="1">
    <source>
        <dbReference type="EMBL" id="GFM38279.1"/>
    </source>
</evidence>
<comment type="caution">
    <text evidence="1">The sequence shown here is derived from an EMBL/GenBank/DDBJ whole genome shotgun (WGS) entry which is preliminary data.</text>
</comment>
<accession>A0A7J0BX39</accession>
<gene>
    <name evidence="1" type="ORF">DSM19430T_29630</name>
</gene>
<dbReference type="AlphaFoldDB" id="A0A7J0BX39"/>
<dbReference type="Pfam" id="PF14354">
    <property type="entry name" value="Lar_restr_allev"/>
    <property type="match status" value="1"/>
</dbReference>
<name>A0A7J0BX39_9BACT</name>
<evidence type="ECO:0000313" key="2">
    <source>
        <dbReference type="Proteomes" id="UP000503820"/>
    </source>
</evidence>